<organism evidence="1 2">
    <name type="scientific">Paenibacillus montaniterrae</name>
    <dbReference type="NCBI Taxonomy" id="429341"/>
    <lineage>
        <taxon>Bacteria</taxon>
        <taxon>Bacillati</taxon>
        <taxon>Bacillota</taxon>
        <taxon>Bacilli</taxon>
        <taxon>Bacillales</taxon>
        <taxon>Paenibacillaceae</taxon>
        <taxon>Paenibacillus</taxon>
    </lineage>
</organism>
<evidence type="ECO:0000313" key="1">
    <source>
        <dbReference type="EMBL" id="GIP14372.1"/>
    </source>
</evidence>
<reference evidence="1" key="1">
    <citation type="submission" date="2021-03" db="EMBL/GenBank/DDBJ databases">
        <title>Antimicrobial resistance genes in bacteria isolated from Japanese honey, and their potential for conferring macrolide and lincosamide resistance in the American foulbrood pathogen Paenibacillus larvae.</title>
        <authorList>
            <person name="Okamoto M."/>
            <person name="Kumagai M."/>
            <person name="Kanamori H."/>
            <person name="Takamatsu D."/>
        </authorList>
    </citation>
    <scope>NUCLEOTIDE SEQUENCE</scope>
    <source>
        <strain evidence="1">J40TS1</strain>
    </source>
</reference>
<dbReference type="EMBL" id="BOSE01000001">
    <property type="protein sequence ID" value="GIP14372.1"/>
    <property type="molecule type" value="Genomic_DNA"/>
</dbReference>
<dbReference type="AlphaFoldDB" id="A0A919YHB5"/>
<protein>
    <recommendedName>
        <fullName evidence="3">RNA helicase</fullName>
    </recommendedName>
</protein>
<proteinExistence type="predicted"/>
<dbReference type="Gene3D" id="3.40.50.450">
    <property type="match status" value="1"/>
</dbReference>
<evidence type="ECO:0000313" key="2">
    <source>
        <dbReference type="Proteomes" id="UP000683139"/>
    </source>
</evidence>
<name>A0A919YHB5_9BACL</name>
<dbReference type="RefSeq" id="WP_213512497.1">
    <property type="nucleotide sequence ID" value="NZ_BOSE01000001.1"/>
</dbReference>
<accession>A0A919YHB5</accession>
<evidence type="ECO:0008006" key="3">
    <source>
        <dbReference type="Google" id="ProtNLM"/>
    </source>
</evidence>
<sequence length="281" mass="32119">MSKDKQKLKVGLVMPIAAIDGLGADHWLEVKKILIDALDENETYEFETKIVSEGESVGLIHKRIVQGLYTSDIVVCDVSCRNPNVMFELGMRLAFDKPTVIIIDDKTNFTFDAGVIEHLSYPRDLRFNKVVEFKQNLAHKVIATYRDSQKDPDHSPFLKSYGPFTAVKIESTEVSEQGKILEILSDLQTDMRRITSKVTRPAELNETTWDALDRDITRRTQELIKLNIESIDFDDIDRETDILTAIMREEFKTVPPSLIRSIAKKLLFNYKNPNPSDKSLL</sequence>
<keyword evidence="2" id="KW-1185">Reference proteome</keyword>
<dbReference type="SUPFAM" id="SSF52309">
    <property type="entry name" value="N-(deoxy)ribosyltransferase-like"/>
    <property type="match status" value="1"/>
</dbReference>
<comment type="caution">
    <text evidence="1">The sequence shown here is derived from an EMBL/GenBank/DDBJ whole genome shotgun (WGS) entry which is preliminary data.</text>
</comment>
<dbReference type="Proteomes" id="UP000683139">
    <property type="component" value="Unassembled WGS sequence"/>
</dbReference>
<gene>
    <name evidence="1" type="ORF">J40TS1_00140</name>
</gene>